<reference evidence="3 4" key="2">
    <citation type="journal article" date="2018" name="Int. J. Syst. Evol. Microbiol.">
        <title>Burkholderia insecticola sp. nov., a gut symbiotic bacterium of the bean bug Riptortus pedestris.</title>
        <authorList>
            <person name="Takeshita K."/>
            <person name="Tamaki H."/>
            <person name="Ohbayashi T."/>
            <person name="Meng X.-Y."/>
            <person name="Sone T."/>
            <person name="Mitani Y."/>
            <person name="Peeters C."/>
            <person name="Kikuchi Y."/>
            <person name="Vandamme P."/>
        </authorList>
    </citation>
    <scope>NUCLEOTIDE SEQUENCE [LARGE SCALE GENOMIC DNA]</scope>
    <source>
        <strain evidence="3">RPE64</strain>
    </source>
</reference>
<dbReference type="PATRIC" id="fig|758793.3.peg.4914"/>
<dbReference type="HOGENOM" id="CLU_012817_13_0_4"/>
<dbReference type="InterPro" id="IPR003423">
    <property type="entry name" value="OMP_efflux"/>
</dbReference>
<comment type="similarity">
    <text evidence="1 2">Belongs to the outer membrane factor (OMF) (TC 1.B.17) family.</text>
</comment>
<keyword evidence="4" id="KW-1185">Reference proteome</keyword>
<dbReference type="PROSITE" id="PS51257">
    <property type="entry name" value="PROKAR_LIPOPROTEIN"/>
    <property type="match status" value="1"/>
</dbReference>
<keyword evidence="2" id="KW-1134">Transmembrane beta strand</keyword>
<evidence type="ECO:0000313" key="3">
    <source>
        <dbReference type="EMBL" id="BAN26686.1"/>
    </source>
</evidence>
<dbReference type="Gene3D" id="1.20.1600.10">
    <property type="entry name" value="Outer membrane efflux proteins (OEP)"/>
    <property type="match status" value="1"/>
</dbReference>
<dbReference type="SUPFAM" id="SSF56954">
    <property type="entry name" value="Outer membrane efflux proteins (OEP)"/>
    <property type="match status" value="1"/>
</dbReference>
<dbReference type="Proteomes" id="UP000013966">
    <property type="component" value="Chromosome 3"/>
</dbReference>
<reference evidence="3 4" key="1">
    <citation type="journal article" date="2013" name="Genome Announc.">
        <title>Complete Genome Sequence of Burkholderia sp. Strain RPE64, Bacterial Symbiont of the Bean Bug Riptortus pedestris.</title>
        <authorList>
            <person name="Shibata T.F."/>
            <person name="Maeda T."/>
            <person name="Nikoh N."/>
            <person name="Yamaguchi K."/>
            <person name="Oshima K."/>
            <person name="Hattori M."/>
            <person name="Nishiyama T."/>
            <person name="Hasebe M."/>
            <person name="Fukatsu T."/>
            <person name="Kikuchi Y."/>
            <person name="Shigenobu S."/>
        </authorList>
    </citation>
    <scope>NUCLEOTIDE SEQUENCE [LARGE SCALE GENOMIC DNA]</scope>
</reference>
<dbReference type="RefSeq" id="WP_016347395.1">
    <property type="nucleotide sequence ID" value="NC_021288.1"/>
</dbReference>
<evidence type="ECO:0000256" key="2">
    <source>
        <dbReference type="RuleBase" id="RU362097"/>
    </source>
</evidence>
<proteinExistence type="inferred from homology"/>
<keyword evidence="2" id="KW-0732">Signal</keyword>
<sequence>MKRPLLMGSSSLIVSMLLAACAVGPDYVAPHTSLEPLRHVPASDAAGAHHAPSLDTWWTGFDDAMLVTIIERALAQNLDLQAAFARVQQARAAAASAGAQLWPSVDLDASASAQHQSLVSPNGSLARTFPGYSRDQREYTFGAAASWEIDLAGGLRRDAAAAAHEAEAAQAAQAGTRVTVAADAADAYLQVRGYQARLAVAQDQIATDQRLLDLVRVRVKAGAADEREAAQADALLKQARTVVPTLRVQLNAQLNRLDVLMGVQPGTYAAELSAPAAIPGVPAIDASPDAGALLRRRPDVIAAERRLAASNERIGAAIADYYPKLSLTGLLGFDSAGSHELFTARAFQPSITAGLRWRLFDFGKVDAEVAAARGANAEALAIYRQSVLRAAEDVENAFVALVETQNRGKELDAEVASLTRARDLSQRAYKAGAITLTDVLDADRQLLVARDDLDATRADAARAAVGAYRALGGGWSAAPNSLSERLPGLAQDGVR</sequence>
<dbReference type="STRING" id="758793.BRPE64_CCDS06030"/>
<keyword evidence="2 3" id="KW-0449">Lipoprotein</keyword>
<name>R4X2E8_9BURK</name>
<dbReference type="GO" id="GO:0015562">
    <property type="term" value="F:efflux transmembrane transporter activity"/>
    <property type="evidence" value="ECO:0007669"/>
    <property type="project" value="InterPro"/>
</dbReference>
<dbReference type="PANTHER" id="PTHR30203">
    <property type="entry name" value="OUTER MEMBRANE CATION EFFLUX PROTEIN"/>
    <property type="match status" value="1"/>
</dbReference>
<gene>
    <name evidence="3" type="ORF">BRPE64_CCDS06030</name>
</gene>
<keyword evidence="2" id="KW-0812">Transmembrane</keyword>
<keyword evidence="2" id="KW-0564">Palmitate</keyword>
<dbReference type="Gene3D" id="2.20.200.10">
    <property type="entry name" value="Outer membrane efflux proteins (OEP)"/>
    <property type="match status" value="1"/>
</dbReference>
<dbReference type="KEGG" id="buo:BRPE64_CCDS06030"/>
<comment type="subcellular location">
    <subcellularLocation>
        <location evidence="2">Cell membrane</location>
        <topology evidence="2">Lipid-anchor</topology>
    </subcellularLocation>
</comment>
<dbReference type="NCBIfam" id="TIGR01845">
    <property type="entry name" value="outer_NodT"/>
    <property type="match status" value="1"/>
</dbReference>
<feature type="signal peptide" evidence="2">
    <location>
        <begin position="1"/>
        <end position="19"/>
    </location>
</feature>
<keyword evidence="2" id="KW-0472">Membrane</keyword>
<dbReference type="GO" id="GO:0005886">
    <property type="term" value="C:plasma membrane"/>
    <property type="evidence" value="ECO:0007669"/>
    <property type="project" value="UniProtKB-SubCell"/>
</dbReference>
<organism evidence="3 4">
    <name type="scientific">Caballeronia insecticola</name>
    <dbReference type="NCBI Taxonomy" id="758793"/>
    <lineage>
        <taxon>Bacteria</taxon>
        <taxon>Pseudomonadati</taxon>
        <taxon>Pseudomonadota</taxon>
        <taxon>Betaproteobacteria</taxon>
        <taxon>Burkholderiales</taxon>
        <taxon>Burkholderiaceae</taxon>
        <taxon>Caballeronia</taxon>
    </lineage>
</organism>
<dbReference type="OrthoDB" id="9770517at2"/>
<evidence type="ECO:0000313" key="4">
    <source>
        <dbReference type="Proteomes" id="UP000013966"/>
    </source>
</evidence>
<dbReference type="InterPro" id="IPR010131">
    <property type="entry name" value="MdtP/NodT-like"/>
</dbReference>
<dbReference type="AlphaFoldDB" id="R4X2E8"/>
<evidence type="ECO:0000256" key="1">
    <source>
        <dbReference type="ARBA" id="ARBA00007613"/>
    </source>
</evidence>
<accession>R4X2E8</accession>
<feature type="chain" id="PRO_5001442905" evidence="2">
    <location>
        <begin position="20"/>
        <end position="495"/>
    </location>
</feature>
<protein>
    <submittedName>
        <fullName evidence="3">RND efflux system outer membrane lipoprotein NodT family</fullName>
    </submittedName>
</protein>
<dbReference type="PANTHER" id="PTHR30203:SF25">
    <property type="entry name" value="OUTER MEMBRANE PROTEIN-RELATED"/>
    <property type="match status" value="1"/>
</dbReference>
<dbReference type="EMBL" id="AP013060">
    <property type="protein sequence ID" value="BAN26686.1"/>
    <property type="molecule type" value="Genomic_DNA"/>
</dbReference>
<dbReference type="Pfam" id="PF02321">
    <property type="entry name" value="OEP"/>
    <property type="match status" value="2"/>
</dbReference>